<protein>
    <submittedName>
        <fullName evidence="2">Uncharacterized protein</fullName>
    </submittedName>
</protein>
<dbReference type="RefSeq" id="YP_010002791.1">
    <property type="nucleotide sequence ID" value="NC_053248.1"/>
</dbReference>
<gene>
    <name evidence="2" type="primary">42</name>
    <name evidence="2" type="ORF">SEA_ZIPP_42</name>
</gene>
<evidence type="ECO:0000313" key="3">
    <source>
        <dbReference type="Proteomes" id="UP000316610"/>
    </source>
</evidence>
<dbReference type="GeneID" id="63027345"/>
<accession>A0A514DHV7</accession>
<evidence type="ECO:0000313" key="2">
    <source>
        <dbReference type="EMBL" id="QDH93196.1"/>
    </source>
</evidence>
<name>A0A514DHV7_9CAUD</name>
<proteinExistence type="predicted"/>
<evidence type="ECO:0000256" key="1">
    <source>
        <dbReference type="SAM" id="MobiDB-lite"/>
    </source>
</evidence>
<dbReference type="KEGG" id="vg:63027345"/>
<dbReference type="Proteomes" id="UP000316610">
    <property type="component" value="Segment"/>
</dbReference>
<dbReference type="EMBL" id="MK937607">
    <property type="protein sequence ID" value="QDH93196.1"/>
    <property type="molecule type" value="Genomic_DNA"/>
</dbReference>
<keyword evidence="3" id="KW-1185">Reference proteome</keyword>
<organism evidence="2 3">
    <name type="scientific">Gordonia phage Zipp</name>
    <dbReference type="NCBI Taxonomy" id="2591212"/>
    <lineage>
        <taxon>Viruses</taxon>
        <taxon>Duplodnaviria</taxon>
        <taxon>Heunggongvirae</taxon>
        <taxon>Uroviricota</taxon>
        <taxon>Caudoviricetes</taxon>
        <taxon>Stackebrandtviridae</taxon>
        <taxon>Schenleyvirinae</taxon>
        <taxon>Zitchvirus</taxon>
        <taxon>Zitchvirus zipp</taxon>
    </lineage>
</organism>
<feature type="region of interest" description="Disordered" evidence="1">
    <location>
        <begin position="51"/>
        <end position="80"/>
    </location>
</feature>
<reference evidence="2 3" key="1">
    <citation type="submission" date="2019-05" db="EMBL/GenBank/DDBJ databases">
        <authorList>
            <person name="Hammer B.W."/>
            <person name="Chiaro A."/>
            <person name="Dufresne J."/>
            <person name="Kristler A."/>
            <person name="Kuo C.N."/>
            <person name="Ozcan Z."/>
            <person name="Pasmanik V."/>
            <person name="Shin J."/>
            <person name="Stephens K.N."/>
            <person name="Butela K.A."/>
            <person name="Garlena R.A."/>
            <person name="Russell D.A."/>
            <person name="Pope W.H."/>
            <person name="Jacobs-Sera D."/>
            <person name="Hatfull G.F."/>
        </authorList>
    </citation>
    <scope>NUCLEOTIDE SEQUENCE [LARGE SCALE GENOMIC DNA]</scope>
</reference>
<sequence>MIAQYVRAGGVPLTTDVGIATAIYAKVNRWCRTRAEIPCVQSMDAGASISRRRSALGTTNDRAKGCRSTYPHRSDTSGRCAVPMDARTSLQLAGGAPATISDMAAPGTGRASVKR</sequence>